<dbReference type="Pfam" id="PF03184">
    <property type="entry name" value="DDE_1"/>
    <property type="match status" value="1"/>
</dbReference>
<gene>
    <name evidence="2" type="ORF">TNIN_143031</name>
</gene>
<dbReference type="AlphaFoldDB" id="A0A8X6K299"/>
<keyword evidence="3" id="KW-1185">Reference proteome</keyword>
<reference evidence="2" key="1">
    <citation type="submission" date="2020-08" db="EMBL/GenBank/DDBJ databases">
        <title>Multicomponent nature underlies the extraordinary mechanical properties of spider dragline silk.</title>
        <authorList>
            <person name="Kono N."/>
            <person name="Nakamura H."/>
            <person name="Mori M."/>
            <person name="Yoshida Y."/>
            <person name="Ohtoshi R."/>
            <person name="Malay A.D."/>
            <person name="Moran D.A.P."/>
            <person name="Tomita M."/>
            <person name="Numata K."/>
            <person name="Arakawa K."/>
        </authorList>
    </citation>
    <scope>NUCLEOTIDE SEQUENCE</scope>
</reference>
<name>A0A8X6K299_9ARAC</name>
<proteinExistence type="predicted"/>
<protein>
    <recommendedName>
        <fullName evidence="1">DDE-1 domain-containing protein</fullName>
    </recommendedName>
</protein>
<dbReference type="EMBL" id="BMAV01027169">
    <property type="protein sequence ID" value="GFS56960.1"/>
    <property type="molecule type" value="Genomic_DNA"/>
</dbReference>
<dbReference type="InterPro" id="IPR004875">
    <property type="entry name" value="DDE_SF_endonuclease_dom"/>
</dbReference>
<accession>A0A8X6K299</accession>
<evidence type="ECO:0000313" key="3">
    <source>
        <dbReference type="Proteomes" id="UP000886998"/>
    </source>
</evidence>
<dbReference type="Proteomes" id="UP000886998">
    <property type="component" value="Unassembled WGS sequence"/>
</dbReference>
<comment type="caution">
    <text evidence="2">The sequence shown here is derived from an EMBL/GenBank/DDBJ whole genome shotgun (WGS) entry which is preliminary data.</text>
</comment>
<feature type="domain" description="DDE-1" evidence="1">
    <location>
        <begin position="7"/>
        <end position="79"/>
    </location>
</feature>
<organism evidence="2 3">
    <name type="scientific">Trichonephila inaurata madagascariensis</name>
    <dbReference type="NCBI Taxonomy" id="2747483"/>
    <lineage>
        <taxon>Eukaryota</taxon>
        <taxon>Metazoa</taxon>
        <taxon>Ecdysozoa</taxon>
        <taxon>Arthropoda</taxon>
        <taxon>Chelicerata</taxon>
        <taxon>Arachnida</taxon>
        <taxon>Araneae</taxon>
        <taxon>Araneomorphae</taxon>
        <taxon>Entelegynae</taxon>
        <taxon>Araneoidea</taxon>
        <taxon>Nephilidae</taxon>
        <taxon>Trichonephila</taxon>
        <taxon>Trichonephila inaurata</taxon>
    </lineage>
</organism>
<dbReference type="GO" id="GO:0003676">
    <property type="term" value="F:nucleic acid binding"/>
    <property type="evidence" value="ECO:0007669"/>
    <property type="project" value="InterPro"/>
</dbReference>
<evidence type="ECO:0000313" key="2">
    <source>
        <dbReference type="EMBL" id="GFS56960.1"/>
    </source>
</evidence>
<sequence length="89" mass="10215">MKLNHFVFSPENPRALKNIHKEQTASNVEIESESMGHAGCFQRWLFKVCAPSIKDYLDTNDLQLKALLLLDNAPEHPKDLKDHLLTDFP</sequence>
<evidence type="ECO:0000259" key="1">
    <source>
        <dbReference type="Pfam" id="PF03184"/>
    </source>
</evidence>